<dbReference type="EMBL" id="CP000133">
    <property type="protein sequence ID" value="ABC89573.1"/>
    <property type="molecule type" value="Genomic_DNA"/>
</dbReference>
<name>Q2KC63_RHIEC</name>
<reference evidence="2 3" key="1">
    <citation type="journal article" date="2006" name="Proc. Natl. Acad. Sci. U.S.A.">
        <title>The partitioned Rhizobium etli genome: genetic and metabolic redundancy in seven interacting replicons.</title>
        <authorList>
            <person name="Gonzalez V."/>
            <person name="Santamaria R.I."/>
            <person name="Bustos P."/>
            <person name="Hernandez-Gonzalez I."/>
            <person name="Medrano-Soto A."/>
            <person name="Moreno-Hagelsieb G."/>
            <person name="Janga S.C."/>
            <person name="Ramirez M.A."/>
            <person name="Jimenez-Jacinto V."/>
            <person name="Collado-Vides J."/>
            <person name="Davila G."/>
        </authorList>
    </citation>
    <scope>NUCLEOTIDE SEQUENCE [LARGE SCALE GENOMIC DNA]</scope>
    <source>
        <strain evidence="3">ATCC 51251 / DSM 11541 / JCM 21823 / NBRC 15573 / CFN 42</strain>
    </source>
</reference>
<sequence length="199" mass="21550">MILSHLAQLNEDGVLVLGDSIIEAWLGEPFGRCRMINAGLGGGGIKDVSILVTAISRSPNSSKLKEVIVAIGVNDARRGQDLPADYVERWKTDYARLIEQLQSMIPAVTASTILPVEPGMPLGADYFDPSLIDQLNDAIREVVQEKAGVRLLDMNQEIKRIEWQGHYTVDGVHPAAKTYQVIAEKLLSGLSGSCAAANK</sequence>
<protein>
    <recommendedName>
        <fullName evidence="1">SGNH hydrolase-type esterase domain-containing protein</fullName>
    </recommendedName>
</protein>
<evidence type="ECO:0000259" key="1">
    <source>
        <dbReference type="Pfam" id="PF13472"/>
    </source>
</evidence>
<dbReference type="InterPro" id="IPR051532">
    <property type="entry name" value="Ester_Hydrolysis_Enzymes"/>
</dbReference>
<keyword evidence="3" id="KW-1185">Reference proteome</keyword>
<dbReference type="KEGG" id="ret:RHE_CH00759"/>
<dbReference type="InterPro" id="IPR013830">
    <property type="entry name" value="SGNH_hydro"/>
</dbReference>
<evidence type="ECO:0000313" key="2">
    <source>
        <dbReference type="EMBL" id="ABC89573.1"/>
    </source>
</evidence>
<dbReference type="PANTHER" id="PTHR30383">
    <property type="entry name" value="THIOESTERASE 1/PROTEASE 1/LYSOPHOSPHOLIPASE L1"/>
    <property type="match status" value="1"/>
</dbReference>
<accession>Q2KC63</accession>
<dbReference type="PANTHER" id="PTHR30383:SF5">
    <property type="entry name" value="SGNH HYDROLASE-TYPE ESTERASE DOMAIN-CONTAINING PROTEIN"/>
    <property type="match status" value="1"/>
</dbReference>
<dbReference type="CDD" id="cd00229">
    <property type="entry name" value="SGNH_hydrolase"/>
    <property type="match status" value="1"/>
</dbReference>
<dbReference type="GO" id="GO:0004622">
    <property type="term" value="F:phosphatidylcholine lysophospholipase activity"/>
    <property type="evidence" value="ECO:0007669"/>
    <property type="project" value="TreeGrafter"/>
</dbReference>
<feature type="domain" description="SGNH hydrolase-type esterase" evidence="1">
    <location>
        <begin position="18"/>
        <end position="181"/>
    </location>
</feature>
<proteinExistence type="predicted"/>
<dbReference type="Proteomes" id="UP000001936">
    <property type="component" value="Chromosome"/>
</dbReference>
<dbReference type="InterPro" id="IPR036514">
    <property type="entry name" value="SGNH_hydro_sf"/>
</dbReference>
<dbReference type="eggNOG" id="COG2755">
    <property type="taxonomic scope" value="Bacteria"/>
</dbReference>
<dbReference type="Gene3D" id="3.40.50.1110">
    <property type="entry name" value="SGNH hydrolase"/>
    <property type="match status" value="1"/>
</dbReference>
<evidence type="ECO:0000313" key="3">
    <source>
        <dbReference type="Proteomes" id="UP000001936"/>
    </source>
</evidence>
<dbReference type="SUPFAM" id="SSF52266">
    <property type="entry name" value="SGNH hydrolase"/>
    <property type="match status" value="1"/>
</dbReference>
<organism evidence="2 3">
    <name type="scientific">Rhizobium etli (strain ATCC 51251 / DSM 11541 / JCM 21823 / NBRC 15573 / CFN 42)</name>
    <dbReference type="NCBI Taxonomy" id="347834"/>
    <lineage>
        <taxon>Bacteria</taxon>
        <taxon>Pseudomonadati</taxon>
        <taxon>Pseudomonadota</taxon>
        <taxon>Alphaproteobacteria</taxon>
        <taxon>Hyphomicrobiales</taxon>
        <taxon>Rhizobiaceae</taxon>
        <taxon>Rhizobium/Agrobacterium group</taxon>
        <taxon>Rhizobium</taxon>
    </lineage>
</organism>
<dbReference type="HOGENOM" id="CLU_1371242_0_0_5"/>
<gene>
    <name evidence="2" type="ordered locus">RHE_CH00759</name>
</gene>
<dbReference type="Pfam" id="PF13472">
    <property type="entry name" value="Lipase_GDSL_2"/>
    <property type="match status" value="1"/>
</dbReference>
<dbReference type="AlphaFoldDB" id="Q2KC63"/>